<dbReference type="GO" id="GO:0005886">
    <property type="term" value="C:plasma membrane"/>
    <property type="evidence" value="ECO:0007669"/>
    <property type="project" value="TreeGrafter"/>
</dbReference>
<dbReference type="Pfam" id="PF00005">
    <property type="entry name" value="ABC_tran"/>
    <property type="match status" value="1"/>
</dbReference>
<keyword evidence="5 7" id="KW-0067">ATP-binding</keyword>
<dbReference type="PROSITE" id="PS50893">
    <property type="entry name" value="ABC_TRANSPORTER_2"/>
    <property type="match status" value="1"/>
</dbReference>
<dbReference type="GO" id="GO:0005524">
    <property type="term" value="F:ATP binding"/>
    <property type="evidence" value="ECO:0007669"/>
    <property type="project" value="UniProtKB-KW"/>
</dbReference>
<evidence type="ECO:0000256" key="1">
    <source>
        <dbReference type="ARBA" id="ARBA00002579"/>
    </source>
</evidence>
<proteinExistence type="inferred from homology"/>
<keyword evidence="4" id="KW-0547">Nucleotide-binding</keyword>
<keyword evidence="7" id="KW-0131">Cell cycle</keyword>
<dbReference type="Proteomes" id="UP000316238">
    <property type="component" value="Unassembled WGS sequence"/>
</dbReference>
<evidence type="ECO:0000256" key="2">
    <source>
        <dbReference type="ARBA" id="ARBA00005417"/>
    </source>
</evidence>
<sequence>MSGEEKKLTMIDLARVSKTFPPDVHALADVSLRIRRGEMIFLTGQSGAGKTTLLRMLCGIDCPDKGYIEIAGYDLSRISGGEMQKLRRRIGVAYQDFKLLPDKTVAQNIAYSMEVSYRSRPFIRSQTEKLLTELHLLDKQDALAGKLSRGEQQRVSIARAVANEPELILADEPTGNLDAETALLVTQLFRSYNEQGTTLLIATHDQAIYDFPGSKVIKIENGRLAIQKPPTLVKKAEGKE</sequence>
<dbReference type="GO" id="GO:0016887">
    <property type="term" value="F:ATP hydrolysis activity"/>
    <property type="evidence" value="ECO:0007669"/>
    <property type="project" value="InterPro"/>
</dbReference>
<keyword evidence="8" id="KW-1185">Reference proteome</keyword>
<reference evidence="7" key="1">
    <citation type="submission" date="2017-07" db="EMBL/GenBank/DDBJ databases">
        <title>The cable genome - Insights into the physiology and evolution of filamentous bacteria capable of sulfide oxidation via long distance electron transfer.</title>
        <authorList>
            <person name="Thorup C."/>
            <person name="Bjerg J.T."/>
            <person name="Schreiber L."/>
            <person name="Nielsen L.P."/>
            <person name="Kjeldsen K.U."/>
            <person name="Boesen T."/>
            <person name="Boggild A."/>
            <person name="Meysman F."/>
            <person name="Geelhoed J."/>
            <person name="Schramm A."/>
        </authorList>
    </citation>
    <scope>NUCLEOTIDE SEQUENCE [LARGE SCALE GENOMIC DNA]</scope>
    <source>
        <strain evidence="7">GS</strain>
    </source>
</reference>
<comment type="similarity">
    <text evidence="2">Belongs to the ABC transporter superfamily.</text>
</comment>
<keyword evidence="7" id="KW-0132">Cell division</keyword>
<dbReference type="PANTHER" id="PTHR24220:SF470">
    <property type="entry name" value="CELL DIVISION ATP-BINDING PROTEIN FTSE"/>
    <property type="match status" value="1"/>
</dbReference>
<evidence type="ECO:0000313" key="8">
    <source>
        <dbReference type="Proteomes" id="UP000316238"/>
    </source>
</evidence>
<organism evidence="7 8">
    <name type="scientific">Candidatus Electronema aureum</name>
    <dbReference type="NCBI Taxonomy" id="2005002"/>
    <lineage>
        <taxon>Bacteria</taxon>
        <taxon>Pseudomonadati</taxon>
        <taxon>Thermodesulfobacteriota</taxon>
        <taxon>Desulfobulbia</taxon>
        <taxon>Desulfobulbales</taxon>
        <taxon>Desulfobulbaceae</taxon>
        <taxon>Candidatus Electronema</taxon>
    </lineage>
</organism>
<dbReference type="InterPro" id="IPR015854">
    <property type="entry name" value="ABC_transpr_LolD-like"/>
</dbReference>
<evidence type="ECO:0000313" key="7">
    <source>
        <dbReference type="EMBL" id="TAA75540.1"/>
    </source>
</evidence>
<accession>A0A521G3G5</accession>
<dbReference type="FunFam" id="3.40.50.300:FF:000056">
    <property type="entry name" value="Cell division ATP-binding protein FtsE"/>
    <property type="match status" value="1"/>
</dbReference>
<gene>
    <name evidence="7" type="ORF">CDV28_10695</name>
</gene>
<evidence type="ECO:0000259" key="6">
    <source>
        <dbReference type="PROSITE" id="PS50893"/>
    </source>
</evidence>
<dbReference type="SMART" id="SM00382">
    <property type="entry name" value="AAA"/>
    <property type="match status" value="1"/>
</dbReference>
<dbReference type="InterPro" id="IPR027417">
    <property type="entry name" value="P-loop_NTPase"/>
</dbReference>
<dbReference type="InterPro" id="IPR003439">
    <property type="entry name" value="ABC_transporter-like_ATP-bd"/>
</dbReference>
<protein>
    <recommendedName>
        <fullName evidence="3">Cell division ATP-binding protein FtsE</fullName>
    </recommendedName>
</protein>
<feature type="domain" description="ABC transporter" evidence="6">
    <location>
        <begin position="11"/>
        <end position="238"/>
    </location>
</feature>
<dbReference type="InterPro" id="IPR003593">
    <property type="entry name" value="AAA+_ATPase"/>
</dbReference>
<comment type="function">
    <text evidence="1">Part of the ABC transporter FtsEX involved in cellular division. Important for assembly or stability of the septal ring.</text>
</comment>
<evidence type="ECO:0000256" key="5">
    <source>
        <dbReference type="ARBA" id="ARBA00022840"/>
    </source>
</evidence>
<evidence type="ECO:0000256" key="3">
    <source>
        <dbReference type="ARBA" id="ARBA00020019"/>
    </source>
</evidence>
<name>A0A521G3G5_9BACT</name>
<dbReference type="SUPFAM" id="SSF52540">
    <property type="entry name" value="P-loop containing nucleoside triphosphate hydrolases"/>
    <property type="match status" value="1"/>
</dbReference>
<dbReference type="AlphaFoldDB" id="A0A521G3G5"/>
<comment type="caution">
    <text evidence="7">The sequence shown here is derived from an EMBL/GenBank/DDBJ whole genome shotgun (WGS) entry which is preliminary data.</text>
</comment>
<dbReference type="EMBL" id="NQJD01000006">
    <property type="protein sequence ID" value="TAA75540.1"/>
    <property type="molecule type" value="Genomic_DNA"/>
</dbReference>
<dbReference type="PANTHER" id="PTHR24220">
    <property type="entry name" value="IMPORT ATP-BINDING PROTEIN"/>
    <property type="match status" value="1"/>
</dbReference>
<dbReference type="GO" id="GO:0022857">
    <property type="term" value="F:transmembrane transporter activity"/>
    <property type="evidence" value="ECO:0007669"/>
    <property type="project" value="TreeGrafter"/>
</dbReference>
<dbReference type="Gene3D" id="3.40.50.300">
    <property type="entry name" value="P-loop containing nucleotide triphosphate hydrolases"/>
    <property type="match status" value="1"/>
</dbReference>
<evidence type="ECO:0000256" key="4">
    <source>
        <dbReference type="ARBA" id="ARBA00022741"/>
    </source>
</evidence>
<dbReference type="GO" id="GO:0051301">
    <property type="term" value="P:cell division"/>
    <property type="evidence" value="ECO:0007669"/>
    <property type="project" value="UniProtKB-KW"/>
</dbReference>